<dbReference type="RefSeq" id="WP_012166021.1">
    <property type="nucleotide sequence ID" value="NC_009925.1"/>
</dbReference>
<protein>
    <recommendedName>
        <fullName evidence="3">DUF2958 domain-containing protein</fullName>
    </recommendedName>
</protein>
<dbReference type="EMBL" id="CP000828">
    <property type="protein sequence ID" value="ABW30813.1"/>
    <property type="molecule type" value="Genomic_DNA"/>
</dbReference>
<dbReference type="Proteomes" id="UP000000268">
    <property type="component" value="Chromosome"/>
</dbReference>
<accession>B0C0M0</accession>
<keyword evidence="2" id="KW-1185">Reference proteome</keyword>
<reference evidence="1 2" key="1">
    <citation type="journal article" date="2008" name="Proc. Natl. Acad. Sci. U.S.A.">
        <title>Niche adaptation and genome expansion in the chlorophyll d-producing cyanobacterium Acaryochloris marina.</title>
        <authorList>
            <person name="Swingley W.D."/>
            <person name="Chen M."/>
            <person name="Cheung P.C."/>
            <person name="Conrad A.L."/>
            <person name="Dejesa L.C."/>
            <person name="Hao J."/>
            <person name="Honchak B.M."/>
            <person name="Karbach L.E."/>
            <person name="Kurdoglu A."/>
            <person name="Lahiri S."/>
            <person name="Mastrian S.D."/>
            <person name="Miyashita H."/>
            <person name="Page L."/>
            <person name="Ramakrishna P."/>
            <person name="Satoh S."/>
            <person name="Sattley W.M."/>
            <person name="Shimada Y."/>
            <person name="Taylor H.L."/>
            <person name="Tomo T."/>
            <person name="Tsuchiya T."/>
            <person name="Wang Z.T."/>
            <person name="Raymond J."/>
            <person name="Mimuro M."/>
            <person name="Blankenship R.E."/>
            <person name="Touchman J.W."/>
        </authorList>
    </citation>
    <scope>NUCLEOTIDE SEQUENCE [LARGE SCALE GENOMIC DNA]</scope>
    <source>
        <strain evidence="2">MBIC 11017</strain>
    </source>
</reference>
<dbReference type="OrthoDB" id="1070337at2"/>
<dbReference type="eggNOG" id="COG4646">
    <property type="taxonomic scope" value="Bacteria"/>
</dbReference>
<dbReference type="KEGG" id="amr:AM1_5872"/>
<dbReference type="HOGENOM" id="CLU_119528_2_0_3"/>
<organism evidence="1 2">
    <name type="scientific">Acaryochloris marina (strain MBIC 11017)</name>
    <dbReference type="NCBI Taxonomy" id="329726"/>
    <lineage>
        <taxon>Bacteria</taxon>
        <taxon>Bacillati</taxon>
        <taxon>Cyanobacteriota</taxon>
        <taxon>Cyanophyceae</taxon>
        <taxon>Acaryochloridales</taxon>
        <taxon>Acaryochloridaceae</taxon>
        <taxon>Acaryochloris</taxon>
    </lineage>
</organism>
<dbReference type="Pfam" id="PF11171">
    <property type="entry name" value="DUF2958"/>
    <property type="match status" value="1"/>
</dbReference>
<evidence type="ECO:0008006" key="3">
    <source>
        <dbReference type="Google" id="ProtNLM"/>
    </source>
</evidence>
<dbReference type="STRING" id="329726.AM1_5872"/>
<gene>
    <name evidence="1" type="ordered locus">AM1_5872</name>
</gene>
<sequence>MQLITDEIRRQLPPLYTTENTSDPVAWVKYFTPDSSWTWYAAEFDGQDTFFGLVQGLEEELGYFSLAELQQARGPSGLPIERDLHFQPTPLSQLRQRIRT</sequence>
<dbReference type="InterPro" id="IPR021341">
    <property type="entry name" value="DUF2958"/>
</dbReference>
<evidence type="ECO:0000313" key="2">
    <source>
        <dbReference type="Proteomes" id="UP000000268"/>
    </source>
</evidence>
<proteinExistence type="predicted"/>
<name>B0C0M0_ACAM1</name>
<dbReference type="AlphaFoldDB" id="B0C0M0"/>
<evidence type="ECO:0000313" key="1">
    <source>
        <dbReference type="EMBL" id="ABW30813.1"/>
    </source>
</evidence>